<keyword evidence="5" id="KW-0547">Nucleotide-binding</keyword>
<comment type="catalytic activity">
    <reaction evidence="9">
        <text>a 3'-end 3'-phospho-ribonucleotide-RNA + a 5'-end dephospho-ribonucleoside-RNA + GTP = a ribonucleotidyl-ribonucleotide-RNA + GMP + diphosphate</text>
        <dbReference type="Rhea" id="RHEA:68076"/>
        <dbReference type="Rhea" id="RHEA-COMP:10463"/>
        <dbReference type="Rhea" id="RHEA-COMP:13936"/>
        <dbReference type="Rhea" id="RHEA-COMP:17355"/>
        <dbReference type="ChEBI" id="CHEBI:33019"/>
        <dbReference type="ChEBI" id="CHEBI:37565"/>
        <dbReference type="ChEBI" id="CHEBI:58115"/>
        <dbReference type="ChEBI" id="CHEBI:83062"/>
        <dbReference type="ChEBI" id="CHEBI:138284"/>
        <dbReference type="ChEBI" id="CHEBI:173118"/>
        <dbReference type="EC" id="6.5.1.8"/>
    </reaction>
</comment>
<dbReference type="InterPro" id="IPR036025">
    <property type="entry name" value="RtcB-like_sf"/>
</dbReference>
<evidence type="ECO:0000256" key="6">
    <source>
        <dbReference type="ARBA" id="ARBA00022800"/>
    </source>
</evidence>
<keyword evidence="6" id="KW-0692">RNA repair</keyword>
<evidence type="ECO:0000256" key="7">
    <source>
        <dbReference type="ARBA" id="ARBA00023134"/>
    </source>
</evidence>
<organism evidence="10 11">
    <name type="scientific">Solirubrobacter deserti</name>
    <dbReference type="NCBI Taxonomy" id="2282478"/>
    <lineage>
        <taxon>Bacteria</taxon>
        <taxon>Bacillati</taxon>
        <taxon>Actinomycetota</taxon>
        <taxon>Thermoleophilia</taxon>
        <taxon>Solirubrobacterales</taxon>
        <taxon>Solirubrobacteraceae</taxon>
        <taxon>Solirubrobacter</taxon>
    </lineage>
</organism>
<dbReference type="InterPro" id="IPR052915">
    <property type="entry name" value="RtcB-like"/>
</dbReference>
<evidence type="ECO:0000313" key="11">
    <source>
        <dbReference type="Proteomes" id="UP001147700"/>
    </source>
</evidence>
<gene>
    <name evidence="10" type="ORF">OJ962_32035</name>
</gene>
<comment type="caution">
    <text evidence="10">The sequence shown here is derived from an EMBL/GenBank/DDBJ whole genome shotgun (WGS) entry which is preliminary data.</text>
</comment>
<evidence type="ECO:0000256" key="8">
    <source>
        <dbReference type="ARBA" id="ARBA00023211"/>
    </source>
</evidence>
<accession>A0ABT4RU96</accession>
<evidence type="ECO:0000256" key="3">
    <source>
        <dbReference type="ARBA" id="ARBA00022598"/>
    </source>
</evidence>
<keyword evidence="11" id="KW-1185">Reference proteome</keyword>
<name>A0ABT4RU96_9ACTN</name>
<protein>
    <recommendedName>
        <fullName evidence="2">3'-phosphate/5'-hydroxy nucleic acid ligase</fullName>
        <ecNumber evidence="2">6.5.1.8</ecNumber>
    </recommendedName>
</protein>
<dbReference type="RefSeq" id="WP_202954077.1">
    <property type="nucleotide sequence ID" value="NZ_JAPCID010000076.1"/>
</dbReference>
<keyword evidence="3" id="KW-0436">Ligase</keyword>
<dbReference type="Gene3D" id="3.90.1860.10">
    <property type="entry name" value="tRNA-splicing ligase RtcB"/>
    <property type="match status" value="2"/>
</dbReference>
<evidence type="ECO:0000256" key="5">
    <source>
        <dbReference type="ARBA" id="ARBA00022741"/>
    </source>
</evidence>
<evidence type="ECO:0000256" key="1">
    <source>
        <dbReference type="ARBA" id="ARBA00001936"/>
    </source>
</evidence>
<dbReference type="InterPro" id="IPR001233">
    <property type="entry name" value="RtcB"/>
</dbReference>
<dbReference type="PANTHER" id="PTHR43749">
    <property type="entry name" value="RNA-SPLICING LIGASE RTCB"/>
    <property type="match status" value="1"/>
</dbReference>
<dbReference type="EC" id="6.5.1.8" evidence="2"/>
<evidence type="ECO:0000256" key="4">
    <source>
        <dbReference type="ARBA" id="ARBA00022723"/>
    </source>
</evidence>
<proteinExistence type="predicted"/>
<dbReference type="EMBL" id="JAPCID010000076">
    <property type="protein sequence ID" value="MDA0142158.1"/>
    <property type="molecule type" value="Genomic_DNA"/>
</dbReference>
<dbReference type="PANTHER" id="PTHR43749:SF2">
    <property type="entry name" value="RNA-SPLICING LIGASE RTCB"/>
    <property type="match status" value="1"/>
</dbReference>
<dbReference type="Proteomes" id="UP001147700">
    <property type="component" value="Unassembled WGS sequence"/>
</dbReference>
<evidence type="ECO:0000256" key="9">
    <source>
        <dbReference type="ARBA" id="ARBA00047746"/>
    </source>
</evidence>
<sequence length="369" mass="40280">MPTPITVYGDVDQRAVSQLQRCAEAGDAIRGALCADGHVGYSQPIGGAVAYPDHISPSGVGYDIACGNKAARTNVRAEDVRGDLPRIMDEIFERISLGIGRRNDEPVDHEVLDAIKRAEFGEHAVEREMDSPPVLLPTDSELGQSYIAAMSLAGEYAYAGRDTVVDRVLEMLGAQSTYAVHNHHNFAWLEEHFGTRAWVIRKGCTPAFPGQEGFVGATMGEPSVILRGADSDAARELLYSTVHGAGRVMSRTQAAGKMGTRAECSVRDCDFWVRWNQREHARCPDHPEARLMKRRGRIKAGRIDFAQVRSELTTKGIELRGGAADEAPDAYKRLDQVLAAHGDTIEILHRLTPIGVAMAGADTFDPYKD</sequence>
<dbReference type="SUPFAM" id="SSF103365">
    <property type="entry name" value="Hypothetical protein PH1602"/>
    <property type="match status" value="2"/>
</dbReference>
<keyword evidence="8" id="KW-0464">Manganese</keyword>
<keyword evidence="4" id="KW-0479">Metal-binding</keyword>
<evidence type="ECO:0000313" key="10">
    <source>
        <dbReference type="EMBL" id="MDA0142158.1"/>
    </source>
</evidence>
<reference evidence="10" key="1">
    <citation type="submission" date="2022-10" db="EMBL/GenBank/DDBJ databases">
        <title>The WGS of Solirubrobacter sp. CPCC 204708.</title>
        <authorList>
            <person name="Jiang Z."/>
        </authorList>
    </citation>
    <scope>NUCLEOTIDE SEQUENCE</scope>
    <source>
        <strain evidence="10">CPCC 204708</strain>
    </source>
</reference>
<keyword evidence="7" id="KW-0342">GTP-binding</keyword>
<dbReference type="Pfam" id="PF01139">
    <property type="entry name" value="RtcB"/>
    <property type="match status" value="2"/>
</dbReference>
<comment type="cofactor">
    <cofactor evidence="1">
        <name>Mn(2+)</name>
        <dbReference type="ChEBI" id="CHEBI:29035"/>
    </cofactor>
</comment>
<evidence type="ECO:0000256" key="2">
    <source>
        <dbReference type="ARBA" id="ARBA00012726"/>
    </source>
</evidence>